<evidence type="ECO:0000256" key="25">
    <source>
        <dbReference type="PIRSR" id="PIRSR039102-3"/>
    </source>
</evidence>
<dbReference type="InterPro" id="IPR000291">
    <property type="entry name" value="D-Ala_lig_Van_CS"/>
</dbReference>
<dbReference type="RefSeq" id="WP_154562346.1">
    <property type="nucleotide sequence ID" value="NZ_VUMG01000002.1"/>
</dbReference>
<dbReference type="PROSITE" id="PS00843">
    <property type="entry name" value="DALA_DALA_LIGASE_1"/>
    <property type="match status" value="1"/>
</dbReference>
<dbReference type="GO" id="GO:0071555">
    <property type="term" value="P:cell wall organization"/>
    <property type="evidence" value="ECO:0007669"/>
    <property type="project" value="UniProtKB-KW"/>
</dbReference>
<dbReference type="Gene3D" id="3.30.470.20">
    <property type="entry name" value="ATP-grasp fold, B domain"/>
    <property type="match status" value="1"/>
</dbReference>
<feature type="binding site" evidence="24">
    <location>
        <begin position="184"/>
        <end position="186"/>
    </location>
    <ligand>
        <name>ATP</name>
        <dbReference type="ChEBI" id="CHEBI:30616"/>
    </ligand>
</feature>
<evidence type="ECO:0000256" key="15">
    <source>
        <dbReference type="ARBA" id="ARBA00023211"/>
    </source>
</evidence>
<comment type="pathway">
    <text evidence="18">Glycan biosynthesis.</text>
</comment>
<dbReference type="InterPro" id="IPR005905">
    <property type="entry name" value="D_ala_D_ala"/>
</dbReference>
<dbReference type="GO" id="GO:0008360">
    <property type="term" value="P:regulation of cell shape"/>
    <property type="evidence" value="ECO:0007669"/>
    <property type="project" value="UniProtKB-KW"/>
</dbReference>
<dbReference type="InterPro" id="IPR011761">
    <property type="entry name" value="ATP-grasp"/>
</dbReference>
<dbReference type="InterPro" id="IPR013815">
    <property type="entry name" value="ATP_grasp_subdomain_1"/>
</dbReference>
<feature type="binding site" evidence="25">
    <location>
        <position position="309"/>
    </location>
    <ligand>
        <name>Mg(2+)</name>
        <dbReference type="ChEBI" id="CHEBI:18420"/>
        <label>1</label>
    </ligand>
</feature>
<keyword evidence="9 25" id="KW-0479">Metal-binding</keyword>
<evidence type="ECO:0000256" key="13">
    <source>
        <dbReference type="ARBA" id="ARBA00022960"/>
    </source>
</evidence>
<dbReference type="SUPFAM" id="SSF52440">
    <property type="entry name" value="PreATP-grasp domain"/>
    <property type="match status" value="1"/>
</dbReference>
<accession>A0A7K0J5N4</accession>
<keyword evidence="8 22" id="KW-0436">Ligase</keyword>
<dbReference type="GO" id="GO:0005829">
    <property type="term" value="C:cytosol"/>
    <property type="evidence" value="ECO:0007669"/>
    <property type="project" value="TreeGrafter"/>
</dbReference>
<proteinExistence type="inferred from homology"/>
<keyword evidence="16 22" id="KW-0961">Cell wall biogenesis/degradation</keyword>
<evidence type="ECO:0000256" key="26">
    <source>
        <dbReference type="PROSITE-ProRule" id="PRU00409"/>
    </source>
</evidence>
<dbReference type="FunFam" id="3.30.470.20:FF:000008">
    <property type="entry name" value="D-alanine--D-alanine ligase"/>
    <property type="match status" value="1"/>
</dbReference>
<evidence type="ECO:0000256" key="8">
    <source>
        <dbReference type="ARBA" id="ARBA00022598"/>
    </source>
</evidence>
<dbReference type="Pfam" id="PF01820">
    <property type="entry name" value="Dala_Dala_lig_N"/>
    <property type="match status" value="1"/>
</dbReference>
<evidence type="ECO:0000256" key="23">
    <source>
        <dbReference type="PIRSR" id="PIRSR039102-1"/>
    </source>
</evidence>
<sequence>MNRIHVAVIFGGMSPEHSISCLSAANVVAAIDTERFDVSGVGISHEGIWVRYGVDEILALPATGQLPTVEVGDRPLVSVKQMPEGTCVVDTEGNADVVQVAFPVLHGPFGEDGTIQGLLEMAGVRYVGCGVAASANCMDKHLTKMILAEAGVLVGPYVVVRDHEWREDRKAVFDAISQLEYPLFVKPARGGSSIGISRVTSLGGLEAAIETAREHDSKVLVEQGIRGREIECSVLDGHHGSAPRASAPGEIVIHNPDDFYDFEAKYLSGEQKASVQARATLDDDTRLRVQEVAIKAFRVLGCEGLARIDTFVTPDGAVYVNEPNTMPGFTRTSGFPLMWQASGMSYPQIVSELIDLALERPLGLR</sequence>
<feature type="binding site" evidence="24">
    <location>
        <begin position="192"/>
        <end position="193"/>
    </location>
    <ligand>
        <name>ATP</name>
        <dbReference type="ChEBI" id="CHEBI:30616"/>
    </ligand>
</feature>
<evidence type="ECO:0000256" key="6">
    <source>
        <dbReference type="ARBA" id="ARBA00012216"/>
    </source>
</evidence>
<comment type="function">
    <text evidence="2 22">Cell wall formation.</text>
</comment>
<feature type="active site" evidence="23">
    <location>
        <position position="192"/>
    </location>
</feature>
<protein>
    <recommendedName>
        <fullName evidence="19 22">D-alanine--D-alanine ligase</fullName>
        <ecNumber evidence="6 22">6.3.2.4</ecNumber>
    </recommendedName>
    <alternativeName>
        <fullName evidence="21 22">D-Ala-D-Ala ligase</fullName>
    </alternativeName>
    <alternativeName>
        <fullName evidence="20 22">D-alanylalanine synthetase</fullName>
    </alternativeName>
</protein>
<dbReference type="Gene3D" id="3.40.50.20">
    <property type="match status" value="1"/>
</dbReference>
<evidence type="ECO:0000256" key="9">
    <source>
        <dbReference type="ARBA" id="ARBA00022723"/>
    </source>
</evidence>
<feature type="binding site" evidence="25">
    <location>
        <position position="324"/>
    </location>
    <ligand>
        <name>Mg(2+)</name>
        <dbReference type="ChEBI" id="CHEBI:18420"/>
        <label>2</label>
    </ligand>
</feature>
<dbReference type="NCBIfam" id="TIGR01205">
    <property type="entry name" value="D_ala_D_alaTIGR"/>
    <property type="match status" value="1"/>
</dbReference>
<evidence type="ECO:0000259" key="27">
    <source>
        <dbReference type="PROSITE" id="PS50975"/>
    </source>
</evidence>
<evidence type="ECO:0000256" key="21">
    <source>
        <dbReference type="ARBA" id="ARBA00077154"/>
    </source>
</evidence>
<keyword evidence="29" id="KW-1185">Reference proteome</keyword>
<dbReference type="AlphaFoldDB" id="A0A7K0J5N4"/>
<feature type="binding site" evidence="24">
    <location>
        <begin position="222"/>
        <end position="229"/>
    </location>
    <ligand>
        <name>ATP</name>
        <dbReference type="ChEBI" id="CHEBI:30616"/>
    </ligand>
</feature>
<dbReference type="UniPathway" id="UPA00219"/>
<feature type="binding site" evidence="24">
    <location>
        <position position="140"/>
    </location>
    <ligand>
        <name>ATP</name>
        <dbReference type="ChEBI" id="CHEBI:30616"/>
    </ligand>
</feature>
<comment type="similarity">
    <text evidence="5 22">Belongs to the D-alanine--D-alanine ligase family.</text>
</comment>
<keyword evidence="7 22" id="KW-0963">Cytoplasm</keyword>
<dbReference type="EMBL" id="VUMG01000002">
    <property type="protein sequence ID" value="MSS45256.1"/>
    <property type="molecule type" value="Genomic_DNA"/>
</dbReference>
<dbReference type="PROSITE" id="PS00844">
    <property type="entry name" value="DALA_DALA_LIGASE_2"/>
    <property type="match status" value="1"/>
</dbReference>
<feature type="domain" description="ATP-grasp" evidence="27">
    <location>
        <begin position="144"/>
        <end position="355"/>
    </location>
</feature>
<gene>
    <name evidence="22" type="primary">ddl</name>
    <name evidence="28" type="ORF">FYJ43_04175</name>
</gene>
<dbReference type="PIRSF" id="PIRSF039102">
    <property type="entry name" value="Ddl/VanB"/>
    <property type="match status" value="1"/>
</dbReference>
<evidence type="ECO:0000256" key="14">
    <source>
        <dbReference type="ARBA" id="ARBA00022984"/>
    </source>
</evidence>
<evidence type="ECO:0000256" key="22">
    <source>
        <dbReference type="HAMAP-Rule" id="MF_00047"/>
    </source>
</evidence>
<feature type="active site" evidence="23">
    <location>
        <position position="333"/>
    </location>
</feature>
<comment type="cofactor">
    <cofactor evidence="25">
        <name>Mg(2+)</name>
        <dbReference type="ChEBI" id="CHEBI:18420"/>
    </cofactor>
    <cofactor evidence="25">
        <name>Mn(2+)</name>
        <dbReference type="ChEBI" id="CHEBI:29035"/>
    </cofactor>
    <text evidence="25">Binds 2 magnesium or manganese ions per subunit.</text>
</comment>
<evidence type="ECO:0000256" key="7">
    <source>
        <dbReference type="ARBA" id="ARBA00022490"/>
    </source>
</evidence>
<dbReference type="EC" id="6.3.2.4" evidence="6 22"/>
<feature type="active site" evidence="23">
    <location>
        <position position="16"/>
    </location>
</feature>
<keyword evidence="13 22" id="KW-0133">Cell shape</keyword>
<dbReference type="NCBIfam" id="NF002528">
    <property type="entry name" value="PRK01966.1-4"/>
    <property type="match status" value="1"/>
</dbReference>
<organism evidence="28 29">
    <name type="scientific">Cutibacterium porci</name>
    <dbReference type="NCBI Taxonomy" id="2605781"/>
    <lineage>
        <taxon>Bacteria</taxon>
        <taxon>Bacillati</taxon>
        <taxon>Actinomycetota</taxon>
        <taxon>Actinomycetes</taxon>
        <taxon>Propionibacteriales</taxon>
        <taxon>Propionibacteriaceae</taxon>
        <taxon>Cutibacterium</taxon>
    </lineage>
</organism>
<evidence type="ECO:0000256" key="1">
    <source>
        <dbReference type="ARBA" id="ARBA00001936"/>
    </source>
</evidence>
<comment type="catalytic activity">
    <reaction evidence="17 22">
        <text>2 D-alanine + ATP = D-alanyl-D-alanine + ADP + phosphate + H(+)</text>
        <dbReference type="Rhea" id="RHEA:11224"/>
        <dbReference type="ChEBI" id="CHEBI:15378"/>
        <dbReference type="ChEBI" id="CHEBI:30616"/>
        <dbReference type="ChEBI" id="CHEBI:43474"/>
        <dbReference type="ChEBI" id="CHEBI:57416"/>
        <dbReference type="ChEBI" id="CHEBI:57822"/>
        <dbReference type="ChEBI" id="CHEBI:456216"/>
        <dbReference type="EC" id="6.3.2.4"/>
    </reaction>
</comment>
<comment type="cofactor">
    <cofactor evidence="1">
        <name>Mn(2+)</name>
        <dbReference type="ChEBI" id="CHEBI:29035"/>
    </cofactor>
</comment>
<dbReference type="PROSITE" id="PS50975">
    <property type="entry name" value="ATP_GRASP"/>
    <property type="match status" value="1"/>
</dbReference>
<comment type="caution">
    <text evidence="28">The sequence shown here is derived from an EMBL/GenBank/DDBJ whole genome shotgun (WGS) entry which is preliminary data.</text>
</comment>
<dbReference type="Pfam" id="PF07478">
    <property type="entry name" value="Dala_Dala_lig_C"/>
    <property type="match status" value="1"/>
</dbReference>
<dbReference type="PANTHER" id="PTHR23132:SF25">
    <property type="entry name" value="D-ALANINE--D-ALANINE LIGASE A"/>
    <property type="match status" value="1"/>
</dbReference>
<dbReference type="GO" id="GO:0008716">
    <property type="term" value="F:D-alanine-D-alanine ligase activity"/>
    <property type="evidence" value="ECO:0007669"/>
    <property type="project" value="UniProtKB-UniRule"/>
</dbReference>
<evidence type="ECO:0000256" key="17">
    <source>
        <dbReference type="ARBA" id="ARBA00047614"/>
    </source>
</evidence>
<dbReference type="Proteomes" id="UP000466104">
    <property type="component" value="Unassembled WGS sequence"/>
</dbReference>
<keyword evidence="10 24" id="KW-0547">Nucleotide-binding</keyword>
<dbReference type="SUPFAM" id="SSF56059">
    <property type="entry name" value="Glutathione synthetase ATP-binding domain-like"/>
    <property type="match status" value="1"/>
</dbReference>
<evidence type="ECO:0000256" key="10">
    <source>
        <dbReference type="ARBA" id="ARBA00022741"/>
    </source>
</evidence>
<dbReference type="InterPro" id="IPR011095">
    <property type="entry name" value="Dala_Dala_lig_C"/>
</dbReference>
<dbReference type="InterPro" id="IPR016185">
    <property type="entry name" value="PreATP-grasp_dom_sf"/>
</dbReference>
<evidence type="ECO:0000256" key="11">
    <source>
        <dbReference type="ARBA" id="ARBA00022840"/>
    </source>
</evidence>
<feature type="binding site" evidence="25">
    <location>
        <position position="322"/>
    </location>
    <ligand>
        <name>Mg(2+)</name>
        <dbReference type="ChEBI" id="CHEBI:18420"/>
        <label>2</label>
    </ligand>
</feature>
<evidence type="ECO:0000313" key="28">
    <source>
        <dbReference type="EMBL" id="MSS45256.1"/>
    </source>
</evidence>
<evidence type="ECO:0000256" key="5">
    <source>
        <dbReference type="ARBA" id="ARBA00010871"/>
    </source>
</evidence>
<dbReference type="GO" id="GO:0005524">
    <property type="term" value="F:ATP binding"/>
    <property type="evidence" value="ECO:0007669"/>
    <property type="project" value="UniProtKB-UniRule"/>
</dbReference>
<dbReference type="Gene3D" id="3.30.1490.20">
    <property type="entry name" value="ATP-grasp fold, A domain"/>
    <property type="match status" value="1"/>
</dbReference>
<dbReference type="GO" id="GO:0046872">
    <property type="term" value="F:metal ion binding"/>
    <property type="evidence" value="ECO:0007669"/>
    <property type="project" value="UniProtKB-KW"/>
</dbReference>
<evidence type="ECO:0000256" key="19">
    <source>
        <dbReference type="ARBA" id="ARBA00068427"/>
    </source>
</evidence>
<reference evidence="28 29" key="1">
    <citation type="submission" date="2019-08" db="EMBL/GenBank/DDBJ databases">
        <title>In-depth cultivation of the pig gut microbiome towards novel bacterial diversity and tailored functional studies.</title>
        <authorList>
            <person name="Wylensek D."/>
            <person name="Hitch T.C.A."/>
            <person name="Clavel T."/>
        </authorList>
    </citation>
    <scope>NUCLEOTIDE SEQUENCE [LARGE SCALE GENOMIC DNA]</scope>
    <source>
        <strain evidence="28 29">WCA-380-WT-3A</strain>
    </source>
</reference>
<evidence type="ECO:0000256" key="20">
    <source>
        <dbReference type="ARBA" id="ARBA00076288"/>
    </source>
</evidence>
<name>A0A7K0J5N4_9ACTN</name>
<feature type="binding site" evidence="24">
    <location>
        <begin position="321"/>
        <end position="322"/>
    </location>
    <ligand>
        <name>ATP</name>
        <dbReference type="ChEBI" id="CHEBI:30616"/>
    </ligand>
</feature>
<evidence type="ECO:0000256" key="18">
    <source>
        <dbReference type="ARBA" id="ARBA00060592"/>
    </source>
</evidence>
<evidence type="ECO:0000256" key="24">
    <source>
        <dbReference type="PIRSR" id="PIRSR039102-2"/>
    </source>
</evidence>
<keyword evidence="12 25" id="KW-0460">Magnesium</keyword>
<comment type="subcellular location">
    <subcellularLocation>
        <location evidence="3 22">Cytoplasm</location>
    </subcellularLocation>
</comment>
<dbReference type="GO" id="GO:0009252">
    <property type="term" value="P:peptidoglycan biosynthetic process"/>
    <property type="evidence" value="ECO:0007669"/>
    <property type="project" value="UniProtKB-UniRule"/>
</dbReference>
<evidence type="ECO:0000256" key="4">
    <source>
        <dbReference type="ARBA" id="ARBA00004752"/>
    </source>
</evidence>
<keyword evidence="14 22" id="KW-0573">Peptidoglycan synthesis</keyword>
<dbReference type="FunFam" id="3.30.1490.20:FF:000007">
    <property type="entry name" value="D-alanine--D-alanine ligase"/>
    <property type="match status" value="1"/>
</dbReference>
<dbReference type="HAMAP" id="MF_00047">
    <property type="entry name" value="Dala_Dala_lig"/>
    <property type="match status" value="1"/>
</dbReference>
<comment type="pathway">
    <text evidence="4 22">Cell wall biogenesis; peptidoglycan biosynthesis.</text>
</comment>
<evidence type="ECO:0000256" key="2">
    <source>
        <dbReference type="ARBA" id="ARBA00003921"/>
    </source>
</evidence>
<feature type="binding site" evidence="25">
    <location>
        <position position="322"/>
    </location>
    <ligand>
        <name>Mg(2+)</name>
        <dbReference type="ChEBI" id="CHEBI:18420"/>
        <label>1</label>
    </ligand>
</feature>
<evidence type="ECO:0000256" key="3">
    <source>
        <dbReference type="ARBA" id="ARBA00004496"/>
    </source>
</evidence>
<keyword evidence="15 25" id="KW-0464">Manganese</keyword>
<evidence type="ECO:0000313" key="29">
    <source>
        <dbReference type="Proteomes" id="UP000466104"/>
    </source>
</evidence>
<dbReference type="InterPro" id="IPR011127">
    <property type="entry name" value="Dala_Dala_lig_N"/>
</dbReference>
<dbReference type="PANTHER" id="PTHR23132">
    <property type="entry name" value="D-ALANINE--D-ALANINE LIGASE"/>
    <property type="match status" value="1"/>
</dbReference>
<evidence type="ECO:0000256" key="12">
    <source>
        <dbReference type="ARBA" id="ARBA00022842"/>
    </source>
</evidence>
<evidence type="ECO:0000256" key="16">
    <source>
        <dbReference type="ARBA" id="ARBA00023316"/>
    </source>
</evidence>
<keyword evidence="11 26" id="KW-0067">ATP-binding</keyword>